<comment type="caution">
    <text evidence="1">The sequence shown here is derived from an EMBL/GenBank/DDBJ whole genome shotgun (WGS) entry which is preliminary data.</text>
</comment>
<dbReference type="Proteomes" id="UP000603602">
    <property type="component" value="Unassembled WGS sequence"/>
</dbReference>
<protein>
    <submittedName>
        <fullName evidence="1">Uncharacterized protein</fullName>
    </submittedName>
</protein>
<dbReference type="RefSeq" id="WP_187718015.1">
    <property type="nucleotide sequence ID" value="NZ_JACTAH010000001.1"/>
</dbReference>
<evidence type="ECO:0000313" key="1">
    <source>
        <dbReference type="EMBL" id="MBD8501518.1"/>
    </source>
</evidence>
<reference evidence="2" key="1">
    <citation type="submission" date="2023-07" db="EMBL/GenBank/DDBJ databases">
        <title>Thauera sp. CAU 1555 isolated from sand of Yaerae Beach.</title>
        <authorList>
            <person name="Kim W."/>
        </authorList>
    </citation>
    <scope>NUCLEOTIDE SEQUENCE [LARGE SCALE GENOMIC DNA]</scope>
    <source>
        <strain evidence="2">CAU 1555</strain>
    </source>
</reference>
<name>A0ABR9B680_9RHOO</name>
<dbReference type="EMBL" id="JACYTO010000001">
    <property type="protein sequence ID" value="MBD8501518.1"/>
    <property type="molecule type" value="Genomic_DNA"/>
</dbReference>
<organism evidence="1 2">
    <name type="scientific">Thauera sedimentorum</name>
    <dbReference type="NCBI Taxonomy" id="2767595"/>
    <lineage>
        <taxon>Bacteria</taxon>
        <taxon>Pseudomonadati</taxon>
        <taxon>Pseudomonadota</taxon>
        <taxon>Betaproteobacteria</taxon>
        <taxon>Rhodocyclales</taxon>
        <taxon>Zoogloeaceae</taxon>
        <taxon>Thauera</taxon>
    </lineage>
</organism>
<dbReference type="NCBIfam" id="NF041373">
    <property type="entry name" value="HGG_STG"/>
    <property type="match status" value="1"/>
</dbReference>
<keyword evidence="2" id="KW-1185">Reference proteome</keyword>
<gene>
    <name evidence="1" type="ORF">IFO67_01330</name>
</gene>
<proteinExistence type="predicted"/>
<accession>A0ABR9B680</accession>
<dbReference type="InterPro" id="IPR047675">
    <property type="entry name" value="Putative_zinc-bd"/>
</dbReference>
<sequence>MTTEAKKDPERDRRRRWRAHHIERERIAEEWRKRGYQYPPPAYPPIPDDLLNLTCGARTRAGAPCKHTVIYANGRCKFHGGLSTGPVSVEGKARAALNGNAPKGKRTP</sequence>
<evidence type="ECO:0000313" key="2">
    <source>
        <dbReference type="Proteomes" id="UP000603602"/>
    </source>
</evidence>